<accession>A0A1T5L839</accession>
<keyword evidence="3" id="KW-1185">Reference proteome</keyword>
<dbReference type="AlphaFoldDB" id="A0A1T5L839"/>
<gene>
    <name evidence="2" type="ORF">SAMN02194393_02565</name>
</gene>
<protein>
    <recommendedName>
        <fullName evidence="1">DUF2087 domain-containing protein</fullName>
    </recommendedName>
</protein>
<evidence type="ECO:0000259" key="1">
    <source>
        <dbReference type="Pfam" id="PF09860"/>
    </source>
</evidence>
<reference evidence="2 3" key="1">
    <citation type="submission" date="2017-02" db="EMBL/GenBank/DDBJ databases">
        <authorList>
            <person name="Peterson S.W."/>
        </authorList>
    </citation>
    <scope>NUCLEOTIDE SEQUENCE [LARGE SCALE GENOMIC DNA]</scope>
    <source>
        <strain evidence="2 3">M1</strain>
    </source>
</reference>
<evidence type="ECO:0000313" key="3">
    <source>
        <dbReference type="Proteomes" id="UP000190285"/>
    </source>
</evidence>
<sequence length="103" mass="12739">MCRNFDDINKDDFLFNKDSRESIARFLDTHGKIKQLPSKKKLRYLVLSYLANKFVNDKDYTEKEVNSIIKDWHTFNDYFILRRELVEYKFIRRTRDGSRYWKE</sequence>
<name>A0A1T5L839_9FIRM</name>
<dbReference type="OrthoDB" id="9789954at2"/>
<dbReference type="InterPro" id="IPR018656">
    <property type="entry name" value="DUF2087"/>
</dbReference>
<proteinExistence type="predicted"/>
<organism evidence="2 3">
    <name type="scientific">Maledivibacter halophilus</name>
    <dbReference type="NCBI Taxonomy" id="36842"/>
    <lineage>
        <taxon>Bacteria</taxon>
        <taxon>Bacillati</taxon>
        <taxon>Bacillota</taxon>
        <taxon>Clostridia</taxon>
        <taxon>Peptostreptococcales</taxon>
        <taxon>Caminicellaceae</taxon>
        <taxon>Maledivibacter</taxon>
    </lineage>
</organism>
<dbReference type="Pfam" id="PF09860">
    <property type="entry name" value="DUF2087"/>
    <property type="match status" value="1"/>
</dbReference>
<dbReference type="RefSeq" id="WP_079492075.1">
    <property type="nucleotide sequence ID" value="NZ_FUZT01000006.1"/>
</dbReference>
<dbReference type="EMBL" id="FUZT01000006">
    <property type="protein sequence ID" value="SKC72110.1"/>
    <property type="molecule type" value="Genomic_DNA"/>
</dbReference>
<feature type="domain" description="DUF2087" evidence="1">
    <location>
        <begin position="32"/>
        <end position="101"/>
    </location>
</feature>
<evidence type="ECO:0000313" key="2">
    <source>
        <dbReference type="EMBL" id="SKC72110.1"/>
    </source>
</evidence>
<dbReference type="STRING" id="36842.SAMN02194393_02565"/>
<dbReference type="Proteomes" id="UP000190285">
    <property type="component" value="Unassembled WGS sequence"/>
</dbReference>